<protein>
    <submittedName>
        <fullName evidence="1">Uncharacterized protein</fullName>
    </submittedName>
</protein>
<dbReference type="AlphaFoldDB" id="A0A5E4R1X2"/>
<evidence type="ECO:0000313" key="1">
    <source>
        <dbReference type="EMBL" id="VVD04490.1"/>
    </source>
</evidence>
<evidence type="ECO:0000313" key="2">
    <source>
        <dbReference type="Proteomes" id="UP000324832"/>
    </source>
</evidence>
<organism evidence="1 2">
    <name type="scientific">Leptidea sinapis</name>
    <dbReference type="NCBI Taxonomy" id="189913"/>
    <lineage>
        <taxon>Eukaryota</taxon>
        <taxon>Metazoa</taxon>
        <taxon>Ecdysozoa</taxon>
        <taxon>Arthropoda</taxon>
        <taxon>Hexapoda</taxon>
        <taxon>Insecta</taxon>
        <taxon>Pterygota</taxon>
        <taxon>Neoptera</taxon>
        <taxon>Endopterygota</taxon>
        <taxon>Lepidoptera</taxon>
        <taxon>Glossata</taxon>
        <taxon>Ditrysia</taxon>
        <taxon>Papilionoidea</taxon>
        <taxon>Pieridae</taxon>
        <taxon>Dismorphiinae</taxon>
        <taxon>Leptidea</taxon>
    </lineage>
</organism>
<gene>
    <name evidence="1" type="ORF">LSINAPIS_LOCUS14233</name>
</gene>
<keyword evidence="2" id="KW-1185">Reference proteome</keyword>
<sequence length="27" mass="3287">MNYLTNGERLYLKHLMSINVHKTCFFL</sequence>
<proteinExistence type="predicted"/>
<dbReference type="Proteomes" id="UP000324832">
    <property type="component" value="Unassembled WGS sequence"/>
</dbReference>
<dbReference type="EMBL" id="FZQP02006870">
    <property type="protein sequence ID" value="VVD04490.1"/>
    <property type="molecule type" value="Genomic_DNA"/>
</dbReference>
<name>A0A5E4R1X2_9NEOP</name>
<accession>A0A5E4R1X2</accession>
<reference evidence="1 2" key="1">
    <citation type="submission" date="2017-07" db="EMBL/GenBank/DDBJ databases">
        <authorList>
            <person name="Talla V."/>
            <person name="Backstrom N."/>
        </authorList>
    </citation>
    <scope>NUCLEOTIDE SEQUENCE [LARGE SCALE GENOMIC DNA]</scope>
</reference>